<dbReference type="EMBL" id="QTSX02005721">
    <property type="protein sequence ID" value="KAJ9058486.1"/>
    <property type="molecule type" value="Genomic_DNA"/>
</dbReference>
<accession>A0ACC2S7X0</accession>
<sequence>MKVLIALVGVVVGQGASRGTGIKLKRPSIRMVQRTAWYVGAASCPSKRLLAWECWPCKKARETKPSDVYLFSNYRKRVEGYVLVDNPNKMVVVCFRGTNNLVLGERNRNHPQVLFPDINDPRVRVNQAFSEALDTLTPLFMPYLKSVMKPGYNVMVTGFSLGGAVASLAVVKIHNQLKIPFHQMTLITFGQPRTGNIYFAQAINDMPMRAARVVNYDDPYPHSPPASNQDYTHHQNELYIDAAQTPHYCSTKVYEDPTCANHISGLDYSPASHLNAWNVSFNPIYGC</sequence>
<gene>
    <name evidence="1" type="ORF">DSO57_1011862</name>
</gene>
<organism evidence="1 2">
    <name type="scientific">Entomophthora muscae</name>
    <dbReference type="NCBI Taxonomy" id="34485"/>
    <lineage>
        <taxon>Eukaryota</taxon>
        <taxon>Fungi</taxon>
        <taxon>Fungi incertae sedis</taxon>
        <taxon>Zoopagomycota</taxon>
        <taxon>Entomophthoromycotina</taxon>
        <taxon>Entomophthoromycetes</taxon>
        <taxon>Entomophthorales</taxon>
        <taxon>Entomophthoraceae</taxon>
        <taxon>Entomophthora</taxon>
    </lineage>
</organism>
<protein>
    <submittedName>
        <fullName evidence="1">Uncharacterized protein</fullName>
    </submittedName>
</protein>
<name>A0ACC2S7X0_9FUNG</name>
<comment type="caution">
    <text evidence="1">The sequence shown here is derived from an EMBL/GenBank/DDBJ whole genome shotgun (WGS) entry which is preliminary data.</text>
</comment>
<keyword evidence="2" id="KW-1185">Reference proteome</keyword>
<proteinExistence type="predicted"/>
<evidence type="ECO:0000313" key="1">
    <source>
        <dbReference type="EMBL" id="KAJ9058486.1"/>
    </source>
</evidence>
<evidence type="ECO:0000313" key="2">
    <source>
        <dbReference type="Proteomes" id="UP001165960"/>
    </source>
</evidence>
<dbReference type="Proteomes" id="UP001165960">
    <property type="component" value="Unassembled WGS sequence"/>
</dbReference>
<reference evidence="1" key="1">
    <citation type="submission" date="2022-04" db="EMBL/GenBank/DDBJ databases">
        <title>Genome of the entomopathogenic fungus Entomophthora muscae.</title>
        <authorList>
            <person name="Elya C."/>
            <person name="Lovett B.R."/>
            <person name="Lee E."/>
            <person name="Macias A.M."/>
            <person name="Hajek A.E."/>
            <person name="De Bivort B.L."/>
            <person name="Kasson M.T."/>
            <person name="De Fine Licht H.H."/>
            <person name="Stajich J.E."/>
        </authorList>
    </citation>
    <scope>NUCLEOTIDE SEQUENCE</scope>
    <source>
        <strain evidence="1">Berkeley</strain>
    </source>
</reference>